<name>V6LVZ0_9EUKA</name>
<dbReference type="PANTHER" id="PTHR46194">
    <property type="entry name" value="PEPTIDYL-TRNA HYDROLASE PTRHD1-RELATED"/>
    <property type="match status" value="1"/>
</dbReference>
<dbReference type="InterPro" id="IPR023476">
    <property type="entry name" value="Pep_tRNA_hydro_II_dom_sf"/>
</dbReference>
<keyword evidence="2 4" id="KW-0378">Hydrolase</keyword>
<evidence type="ECO:0000313" key="5">
    <source>
        <dbReference type="EMBL" id="KAH0569917.1"/>
    </source>
</evidence>
<dbReference type="EMBL" id="AUWU02000008">
    <property type="protein sequence ID" value="KAH0569917.1"/>
    <property type="molecule type" value="Genomic_DNA"/>
</dbReference>
<evidence type="ECO:0000256" key="1">
    <source>
        <dbReference type="ARBA" id="ARBA00013260"/>
    </source>
</evidence>
<dbReference type="VEuPathDB" id="GiardiaDB:SS50377_27889"/>
<dbReference type="Gene3D" id="3.40.1490.10">
    <property type="entry name" value="Bit1"/>
    <property type="match status" value="1"/>
</dbReference>
<evidence type="ECO:0000313" key="4">
    <source>
        <dbReference type="EMBL" id="EST48797.1"/>
    </source>
</evidence>
<dbReference type="Pfam" id="PF01981">
    <property type="entry name" value="PTH2"/>
    <property type="match status" value="1"/>
</dbReference>
<dbReference type="SUPFAM" id="SSF102462">
    <property type="entry name" value="Peptidyl-tRNA hydrolase II"/>
    <property type="match status" value="1"/>
</dbReference>
<dbReference type="Proteomes" id="UP000018208">
    <property type="component" value="Unassembled WGS sequence"/>
</dbReference>
<dbReference type="InterPro" id="IPR042237">
    <property type="entry name" value="PTRHD1"/>
</dbReference>
<accession>V6LVZ0</accession>
<organism evidence="4">
    <name type="scientific">Spironucleus salmonicida</name>
    <dbReference type="NCBI Taxonomy" id="348837"/>
    <lineage>
        <taxon>Eukaryota</taxon>
        <taxon>Metamonada</taxon>
        <taxon>Diplomonadida</taxon>
        <taxon>Hexamitidae</taxon>
        <taxon>Hexamitinae</taxon>
        <taxon>Spironucleus</taxon>
    </lineage>
</organism>
<gene>
    <name evidence="4" type="ORF">SS50377_10890</name>
    <name evidence="5" type="ORF">SS50377_27889</name>
</gene>
<dbReference type="GO" id="GO:0004045">
    <property type="term" value="F:peptidyl-tRNA hydrolase activity"/>
    <property type="evidence" value="ECO:0007669"/>
    <property type="project" value="UniProtKB-EC"/>
</dbReference>
<dbReference type="EC" id="3.1.1.29" evidence="1"/>
<protein>
    <recommendedName>
        <fullName evidence="1">peptidyl-tRNA hydrolase</fullName>
        <ecNumber evidence="1">3.1.1.29</ecNumber>
    </recommendedName>
</protein>
<comment type="catalytic activity">
    <reaction evidence="3">
        <text>an N-acyl-L-alpha-aminoacyl-tRNA + H2O = an N-acyl-L-amino acid + a tRNA + H(+)</text>
        <dbReference type="Rhea" id="RHEA:54448"/>
        <dbReference type="Rhea" id="RHEA-COMP:10123"/>
        <dbReference type="Rhea" id="RHEA-COMP:13883"/>
        <dbReference type="ChEBI" id="CHEBI:15377"/>
        <dbReference type="ChEBI" id="CHEBI:15378"/>
        <dbReference type="ChEBI" id="CHEBI:59874"/>
        <dbReference type="ChEBI" id="CHEBI:78442"/>
        <dbReference type="ChEBI" id="CHEBI:138191"/>
        <dbReference type="EC" id="3.1.1.29"/>
    </reaction>
</comment>
<evidence type="ECO:0000313" key="6">
    <source>
        <dbReference type="Proteomes" id="UP000018208"/>
    </source>
</evidence>
<reference evidence="4 5" key="1">
    <citation type="journal article" date="2014" name="PLoS Genet.">
        <title>The Genome of Spironucleus salmonicida Highlights a Fish Pathogen Adapted to Fluctuating Environments.</title>
        <authorList>
            <person name="Xu F."/>
            <person name="Jerlstrom-Hultqvist J."/>
            <person name="Einarsson E."/>
            <person name="Astvaldsson A."/>
            <person name="Svard S.G."/>
            <person name="Andersson J.O."/>
        </authorList>
    </citation>
    <scope>NUCLEOTIDE SEQUENCE</scope>
    <source>
        <strain evidence="5">ATCC 50377</strain>
    </source>
</reference>
<dbReference type="AlphaFoldDB" id="V6LVZ0"/>
<dbReference type="InterPro" id="IPR002833">
    <property type="entry name" value="PTH2"/>
</dbReference>
<dbReference type="OrthoDB" id="201213at2759"/>
<dbReference type="PANTHER" id="PTHR46194:SF1">
    <property type="entry name" value="PEPTIDYL-TRNA HYDROLASE PTRHD1-RELATED"/>
    <property type="match status" value="1"/>
</dbReference>
<evidence type="ECO:0000256" key="3">
    <source>
        <dbReference type="ARBA" id="ARBA00048707"/>
    </source>
</evidence>
<dbReference type="EMBL" id="KI545975">
    <property type="protein sequence ID" value="EST48797.1"/>
    <property type="molecule type" value="Genomic_DNA"/>
</dbReference>
<evidence type="ECO:0000256" key="2">
    <source>
        <dbReference type="ARBA" id="ARBA00022801"/>
    </source>
</evidence>
<sequence>MALVQYIIVRTDLKFSKGALAVNIAHASVAAIYKSINSEDTQNYLKDTENMTKIALKVGSEEELRAVFVNIQDRSYMWVEQPENVPVAIATFPTNRTSFPQLKGLKLFS</sequence>
<keyword evidence="6" id="KW-1185">Reference proteome</keyword>
<reference evidence="5" key="2">
    <citation type="submission" date="2020-12" db="EMBL/GenBank/DDBJ databases">
        <title>New Spironucleus salmonicida genome in near-complete chromosomes.</title>
        <authorList>
            <person name="Xu F."/>
            <person name="Kurt Z."/>
            <person name="Jimenez-Gonzalez A."/>
            <person name="Astvaldsson A."/>
            <person name="Andersson J.O."/>
            <person name="Svard S.G."/>
        </authorList>
    </citation>
    <scope>NUCLEOTIDE SEQUENCE</scope>
    <source>
        <strain evidence="5">ATCC 50377</strain>
    </source>
</reference>
<proteinExistence type="predicted"/>